<gene>
    <name evidence="10" type="ORF">GGR89_004089</name>
</gene>
<keyword evidence="6 9" id="KW-1133">Transmembrane helix</keyword>
<evidence type="ECO:0000313" key="11">
    <source>
        <dbReference type="Proteomes" id="UP000531251"/>
    </source>
</evidence>
<feature type="transmembrane region" description="Helical" evidence="9">
    <location>
        <begin position="1008"/>
        <end position="1034"/>
    </location>
</feature>
<dbReference type="Proteomes" id="UP000531251">
    <property type="component" value="Unassembled WGS sequence"/>
</dbReference>
<feature type="region of interest" description="Disordered" evidence="8">
    <location>
        <begin position="770"/>
        <end position="790"/>
    </location>
</feature>
<name>A0A7X5Y286_9SPHN</name>
<feature type="transmembrane region" description="Helical" evidence="9">
    <location>
        <begin position="387"/>
        <end position="410"/>
    </location>
</feature>
<dbReference type="GO" id="GO:0005886">
    <property type="term" value="C:plasma membrane"/>
    <property type="evidence" value="ECO:0007669"/>
    <property type="project" value="UniProtKB-SubCell"/>
</dbReference>
<feature type="transmembrane region" description="Helical" evidence="9">
    <location>
        <begin position="431"/>
        <end position="451"/>
    </location>
</feature>
<keyword evidence="11" id="KW-1185">Reference proteome</keyword>
<dbReference type="PRINTS" id="PR00702">
    <property type="entry name" value="ACRIFLAVINRP"/>
</dbReference>
<dbReference type="SUPFAM" id="SSF82693">
    <property type="entry name" value="Multidrug efflux transporter AcrB pore domain, PN1, PN2, PC1 and PC2 subdomains"/>
    <property type="match status" value="3"/>
</dbReference>
<evidence type="ECO:0000313" key="10">
    <source>
        <dbReference type="EMBL" id="NJB99743.1"/>
    </source>
</evidence>
<feature type="transmembrane region" description="Helical" evidence="9">
    <location>
        <begin position="463"/>
        <end position="485"/>
    </location>
</feature>
<feature type="transmembrane region" description="Helical" evidence="9">
    <location>
        <begin position="360"/>
        <end position="381"/>
    </location>
</feature>
<keyword evidence="7 9" id="KW-0472">Membrane</keyword>
<accession>A0A7X5Y286</accession>
<comment type="subcellular location">
    <subcellularLocation>
        <location evidence="1">Cell inner membrane</location>
        <topology evidence="1">Multi-pass membrane protein</topology>
    </subcellularLocation>
</comment>
<dbReference type="Gene3D" id="3.30.70.1430">
    <property type="entry name" value="Multidrug efflux transporter AcrB pore domain"/>
    <property type="match status" value="2"/>
</dbReference>
<comment type="caution">
    <text evidence="10">The sequence shown here is derived from an EMBL/GenBank/DDBJ whole genome shotgun (WGS) entry which is preliminary data.</text>
</comment>
<sequence>MNIAAPFICRPVGTMLLTLGILLAGIVAFFRLPVAPLPDIDLPTINVTATLPGASPQTMGSSVAAPLEKRFQSIAGLTELTSRSNVGITQITLQFDLSRNADSAARDVQAAINAARGDLPATLRTNPGYRKINPAAAPILILSLTSSTRSPAQVYDAVAATVQQRLLQVPGVGDVQLAGASLPAVRVDLDPDALNRYGIPLEDVRTAIQSSAANRPKGVIEDSRTSWLLTTATPTLRAEDYTGLIVAWRGGAAVRLSDVAKVRTGPEDVRTAGYFNGSRALDILISRQPGANIVRTIDLVNAQLPALRASIPADIRLDPAADLSITIRSSLHEVELTLVIAVLLVVAVVGIFLQSWRATVVPAVATIVSLAGTLAVMYLAGFSLNNLSLMALTVATGFVVDDAIVVLENIQRHVEDGMKPFEAALRGAGEVGFTVLSISLSLVAVFIPLLFMGGLAGRLFNEFAQTMTIAVLISLVLSLTTTPMLSALLLRGRPVRRPRESRFDRLFGAVQQGYACLLDWALAHRAVTILMLIAALLLQVALMAGVPRGLFPDEDTGSTLGAVRADQAMGFGALDERLRGIAATIKADPAVANVVAFTGGQRIGGGFLFLTLKPQSERRASARDVVERLRPALDRFTGTTTFLNPVQDLRTGGRQSNATYQYTLTAPDAPRLQAAADQLAAVLRARPDLVTDVDNDMSAGAASAYVEVLRDTAARLGITPAAVDQTLYDAFGQRQVSIIYSGLNQYHVVMGVAPGIAASPDGLSHIHVPTGPLTGSGQQGPSANRDAAGGAPVNTKAATMIPLGAFARWSDASAPAQVNHQGGVPSATIAFNLAPGISLGQASRMVEQAMGGIRAKDGDVHGGFAGTAQLFQRSMASIPLLIGLALVAIYIVLGVLYESWVHPLTVLSTLPPAGLGAIATLMLFGLQFDLIGAIGILLLIGIVKKNAILIIDFALEAERTRGLSAIEAIREASLLRFRPILMTTLAAALGAVPLAIGFGAGAELRRPLGAAIFGGLMVSQVLTLLTTPVIYVVLDRFARRERPRPARTVPPQETSPA</sequence>
<evidence type="ECO:0000256" key="9">
    <source>
        <dbReference type="SAM" id="Phobius"/>
    </source>
</evidence>
<evidence type="ECO:0000256" key="4">
    <source>
        <dbReference type="ARBA" id="ARBA00022519"/>
    </source>
</evidence>
<dbReference type="Gene3D" id="1.20.1640.10">
    <property type="entry name" value="Multidrug efflux transporter AcrB transmembrane domain"/>
    <property type="match status" value="2"/>
</dbReference>
<dbReference type="SUPFAM" id="SSF82866">
    <property type="entry name" value="Multidrug efflux transporter AcrB transmembrane domain"/>
    <property type="match status" value="2"/>
</dbReference>
<evidence type="ECO:0000256" key="6">
    <source>
        <dbReference type="ARBA" id="ARBA00022989"/>
    </source>
</evidence>
<evidence type="ECO:0000256" key="3">
    <source>
        <dbReference type="ARBA" id="ARBA00022475"/>
    </source>
</evidence>
<dbReference type="FunFam" id="1.20.1640.10:FF:000001">
    <property type="entry name" value="Efflux pump membrane transporter"/>
    <property type="match status" value="1"/>
</dbReference>
<dbReference type="InterPro" id="IPR001036">
    <property type="entry name" value="Acrflvin-R"/>
</dbReference>
<dbReference type="Gene3D" id="3.30.70.1320">
    <property type="entry name" value="Multidrug efflux transporter AcrB pore domain like"/>
    <property type="match status" value="1"/>
</dbReference>
<feature type="transmembrane region" description="Helical" evidence="9">
    <location>
        <begin position="980"/>
        <end position="1002"/>
    </location>
</feature>
<feature type="transmembrane region" description="Helical" evidence="9">
    <location>
        <begin position="529"/>
        <end position="546"/>
    </location>
</feature>
<dbReference type="EMBL" id="JAATJB010000020">
    <property type="protein sequence ID" value="NJB99743.1"/>
    <property type="molecule type" value="Genomic_DNA"/>
</dbReference>
<dbReference type="RefSeq" id="WP_125977001.1">
    <property type="nucleotide sequence ID" value="NZ_BAAADY010000036.1"/>
</dbReference>
<keyword evidence="3" id="KW-1003">Cell membrane</keyword>
<feature type="compositionally biased region" description="Polar residues" evidence="8">
    <location>
        <begin position="773"/>
        <end position="782"/>
    </location>
</feature>
<proteinExistence type="predicted"/>
<reference evidence="10 11" key="1">
    <citation type="submission" date="2020-03" db="EMBL/GenBank/DDBJ databases">
        <title>Genomic Encyclopedia of Type Strains, Phase IV (KMG-IV): sequencing the most valuable type-strain genomes for metagenomic binning, comparative biology and taxonomic classification.</title>
        <authorList>
            <person name="Goeker M."/>
        </authorList>
    </citation>
    <scope>NUCLEOTIDE SEQUENCE [LARGE SCALE GENOMIC DNA]</scope>
    <source>
        <strain evidence="10 11">DSM 7225</strain>
    </source>
</reference>
<feature type="transmembrane region" description="Helical" evidence="9">
    <location>
        <begin position="917"/>
        <end position="943"/>
    </location>
</feature>
<keyword evidence="2" id="KW-0813">Transport</keyword>
<dbReference type="PANTHER" id="PTHR32063:SF34">
    <property type="entry name" value="MULTIDRUG RESISTANCE PROTEIN MDTC"/>
    <property type="match status" value="1"/>
</dbReference>
<feature type="transmembrane region" description="Helical" evidence="9">
    <location>
        <begin position="12"/>
        <end position="32"/>
    </location>
</feature>
<dbReference type="Gene3D" id="3.30.2090.10">
    <property type="entry name" value="Multidrug efflux transporter AcrB TolC docking domain, DN and DC subdomains"/>
    <property type="match status" value="2"/>
</dbReference>
<protein>
    <submittedName>
        <fullName evidence="10">Multidrug efflux pump</fullName>
    </submittedName>
</protein>
<keyword evidence="4" id="KW-0997">Cell inner membrane</keyword>
<dbReference type="InterPro" id="IPR027463">
    <property type="entry name" value="AcrB_DN_DC_subdom"/>
</dbReference>
<dbReference type="Pfam" id="PF00873">
    <property type="entry name" value="ACR_tran"/>
    <property type="match status" value="1"/>
</dbReference>
<evidence type="ECO:0000256" key="2">
    <source>
        <dbReference type="ARBA" id="ARBA00022448"/>
    </source>
</evidence>
<evidence type="ECO:0000256" key="1">
    <source>
        <dbReference type="ARBA" id="ARBA00004429"/>
    </source>
</evidence>
<evidence type="ECO:0000256" key="8">
    <source>
        <dbReference type="SAM" id="MobiDB-lite"/>
    </source>
</evidence>
<dbReference type="SUPFAM" id="SSF82714">
    <property type="entry name" value="Multidrug efflux transporter AcrB TolC docking domain, DN and DC subdomains"/>
    <property type="match status" value="2"/>
</dbReference>
<feature type="transmembrane region" description="Helical" evidence="9">
    <location>
        <begin position="336"/>
        <end position="353"/>
    </location>
</feature>
<evidence type="ECO:0000256" key="5">
    <source>
        <dbReference type="ARBA" id="ARBA00022692"/>
    </source>
</evidence>
<dbReference type="GO" id="GO:0042910">
    <property type="term" value="F:xenobiotic transmembrane transporter activity"/>
    <property type="evidence" value="ECO:0007669"/>
    <property type="project" value="TreeGrafter"/>
</dbReference>
<evidence type="ECO:0000256" key="7">
    <source>
        <dbReference type="ARBA" id="ARBA00023136"/>
    </source>
</evidence>
<feature type="transmembrane region" description="Helical" evidence="9">
    <location>
        <begin position="878"/>
        <end position="897"/>
    </location>
</feature>
<dbReference type="PANTHER" id="PTHR32063">
    <property type="match status" value="1"/>
</dbReference>
<organism evidence="10 11">
    <name type="scientific">Sphingomonas trueperi</name>
    <dbReference type="NCBI Taxonomy" id="53317"/>
    <lineage>
        <taxon>Bacteria</taxon>
        <taxon>Pseudomonadati</taxon>
        <taxon>Pseudomonadota</taxon>
        <taxon>Alphaproteobacteria</taxon>
        <taxon>Sphingomonadales</taxon>
        <taxon>Sphingomonadaceae</taxon>
        <taxon>Sphingomonas</taxon>
    </lineage>
</organism>
<dbReference type="AlphaFoldDB" id="A0A7X5Y286"/>
<dbReference type="Gene3D" id="3.30.70.1440">
    <property type="entry name" value="Multidrug efflux transporter AcrB pore domain"/>
    <property type="match status" value="1"/>
</dbReference>
<keyword evidence="5 9" id="KW-0812">Transmembrane</keyword>